<evidence type="ECO:0000256" key="1">
    <source>
        <dbReference type="ARBA" id="ARBA00004814"/>
    </source>
</evidence>
<name>Q1IBM0_PSEE4</name>
<evidence type="ECO:0000313" key="9">
    <source>
        <dbReference type="Proteomes" id="UP000000658"/>
    </source>
</evidence>
<dbReference type="EC" id="1.13.12.3" evidence="3"/>
<evidence type="ECO:0000313" key="8">
    <source>
        <dbReference type="EMBL" id="CAK14945.1"/>
    </source>
</evidence>
<comment type="pathway">
    <text evidence="1">Plant hormone metabolism; auxin biosynthesis.</text>
</comment>
<dbReference type="GO" id="GO:0050361">
    <property type="term" value="F:tryptophan 2-monooxygenase activity"/>
    <property type="evidence" value="ECO:0007669"/>
    <property type="project" value="UniProtKB-EC"/>
</dbReference>
<evidence type="ECO:0000256" key="4">
    <source>
        <dbReference type="ARBA" id="ARBA00017871"/>
    </source>
</evidence>
<dbReference type="Gene3D" id="1.10.405.40">
    <property type="match status" value="1"/>
</dbReference>
<organism evidence="8 9">
    <name type="scientific">Pseudomonas entomophila (strain L48)</name>
    <dbReference type="NCBI Taxonomy" id="384676"/>
    <lineage>
        <taxon>Bacteria</taxon>
        <taxon>Pseudomonadati</taxon>
        <taxon>Pseudomonadota</taxon>
        <taxon>Gammaproteobacteria</taxon>
        <taxon>Pseudomonadales</taxon>
        <taxon>Pseudomonadaceae</taxon>
        <taxon>Pseudomonas</taxon>
    </lineage>
</organism>
<feature type="domain" description="Amine oxidase" evidence="7">
    <location>
        <begin position="47"/>
        <end position="554"/>
    </location>
</feature>
<dbReference type="GO" id="GO:0001716">
    <property type="term" value="F:L-amino-acid oxidase activity"/>
    <property type="evidence" value="ECO:0007669"/>
    <property type="project" value="TreeGrafter"/>
</dbReference>
<keyword evidence="5" id="KW-0073">Auxin biosynthesis</keyword>
<dbReference type="Gene3D" id="3.90.660.10">
    <property type="match status" value="3"/>
</dbReference>
<dbReference type="Gene3D" id="3.50.50.60">
    <property type="entry name" value="FAD/NAD(P)-binding domain"/>
    <property type="match status" value="3"/>
</dbReference>
<accession>Q1IBM0</accession>
<gene>
    <name evidence="8" type="ordered locus">PSEEN2116</name>
</gene>
<dbReference type="STRING" id="384676.PSEEN2116"/>
<dbReference type="EMBL" id="CT573326">
    <property type="protein sequence ID" value="CAK14945.1"/>
    <property type="molecule type" value="Genomic_DNA"/>
</dbReference>
<dbReference type="KEGG" id="pen:PSEEN2116"/>
<dbReference type="PANTHER" id="PTHR10742:SF342">
    <property type="entry name" value="AMINE OXIDASE"/>
    <property type="match status" value="1"/>
</dbReference>
<reference evidence="8 9" key="1">
    <citation type="journal article" date="2006" name="Nat. Biotechnol.">
        <title>Complete genome sequence of the entomopathogenic and metabolically versatile soil bacterium Pseudomonas entomophila.</title>
        <authorList>
            <person name="Vodovar N."/>
            <person name="Vallenet D."/>
            <person name="Cruveiller S."/>
            <person name="Rouy Z."/>
            <person name="Barbe V."/>
            <person name="Acosta C."/>
            <person name="Cattolico L."/>
            <person name="Jubin C."/>
            <person name="Lajus A."/>
            <person name="Segurens B."/>
            <person name="Vacherie B."/>
            <person name="Wincker P."/>
            <person name="Weissenbach J."/>
            <person name="Lemaitre B."/>
            <person name="Medigue C."/>
            <person name="Boccard F."/>
        </authorList>
    </citation>
    <scope>NUCLEOTIDE SEQUENCE [LARGE SCALE GENOMIC DNA]</scope>
    <source>
        <strain evidence="8 9">L48</strain>
    </source>
</reference>
<evidence type="ECO:0000259" key="7">
    <source>
        <dbReference type="Pfam" id="PF01593"/>
    </source>
</evidence>
<evidence type="ECO:0000256" key="6">
    <source>
        <dbReference type="ARBA" id="ARBA00047321"/>
    </source>
</evidence>
<dbReference type="InterPro" id="IPR002937">
    <property type="entry name" value="Amino_oxidase"/>
</dbReference>
<sequence>MANWHSGKPRQYWLVTWISLPTHNKREFAMSHNHPLDVAIIGGGVSGTYSAWRLQQAHGTHQRIQLFEYGDRIGGRLFSINLPGLPNVVAEVGGMRYMPGADGHVMVDTLVQHLGLPSKDFPMGNEQDQIGAKDNLFYLRGQRFRFRDFVEAPHKIPYDLGWTERGYNPEDLQVNVMNSIYPGFDKLSLAEQMQVQVFGKPIWRYGFWDLLYRVLSNEGYQFMKDAGGYDANVANASAVTQLPATEYSDATEFRTLKDGFQSLPLTLAQRFVEHAGGLVPGDQRIQMNRRLAALSYSGNSEYPYRLHLRHTETINGKTHDLEGEDIVEARQVILALPRRSLELIDSPLFDDPWLKDNLKSVLVQSAFKLFLAYEQPWWRNLGLVAGRSVTDLPIRQCYYMGTECDQPGGEQTFNSLLMASYNDIGTVPFWKGLEDGPEFVGYTPRSLEGRIANDAVVPRTQFQISDEMVRIAQRQVTQLHAQVELPAPYSAVYHAWDADPYGGGWHEWKANYRVDLIIQKMRHPVKDQQVFIVGEAYSYGQGWVEGALTTAESALQEFFELPRPSWLPASYQLLPTPAPEEIDYSKPPMPAHPAQVLDGITQNICAGIKP</sequence>
<dbReference type="GO" id="GO:0009063">
    <property type="term" value="P:amino acid catabolic process"/>
    <property type="evidence" value="ECO:0007669"/>
    <property type="project" value="TreeGrafter"/>
</dbReference>
<evidence type="ECO:0000256" key="2">
    <source>
        <dbReference type="ARBA" id="ARBA00005833"/>
    </source>
</evidence>
<evidence type="ECO:0000256" key="5">
    <source>
        <dbReference type="ARBA" id="ARBA00023070"/>
    </source>
</evidence>
<proteinExistence type="inferred from homology"/>
<dbReference type="Pfam" id="PF01593">
    <property type="entry name" value="Amino_oxidase"/>
    <property type="match status" value="1"/>
</dbReference>
<comment type="similarity">
    <text evidence="2">Belongs to the tryptophan 2-monooxygenase family.</text>
</comment>
<dbReference type="InterPro" id="IPR036188">
    <property type="entry name" value="FAD/NAD-bd_sf"/>
</dbReference>
<dbReference type="GO" id="GO:0009851">
    <property type="term" value="P:auxin biosynthetic process"/>
    <property type="evidence" value="ECO:0007669"/>
    <property type="project" value="UniProtKB-KW"/>
</dbReference>
<dbReference type="AlphaFoldDB" id="Q1IBM0"/>
<dbReference type="PANTHER" id="PTHR10742">
    <property type="entry name" value="FLAVIN MONOAMINE OXIDASE"/>
    <property type="match status" value="1"/>
</dbReference>
<dbReference type="HOGENOM" id="CLU_488937_0_0_6"/>
<dbReference type="eggNOG" id="COG1231">
    <property type="taxonomic scope" value="Bacteria"/>
</dbReference>
<dbReference type="SUPFAM" id="SSF54373">
    <property type="entry name" value="FAD-linked reductases, C-terminal domain"/>
    <property type="match status" value="1"/>
</dbReference>
<protein>
    <recommendedName>
        <fullName evidence="4">Tryptophan 2-monooxygenase</fullName>
        <ecNumber evidence="3">1.13.12.3</ecNumber>
    </recommendedName>
</protein>
<evidence type="ECO:0000256" key="3">
    <source>
        <dbReference type="ARBA" id="ARBA00012535"/>
    </source>
</evidence>
<dbReference type="SUPFAM" id="SSF51905">
    <property type="entry name" value="FAD/NAD(P)-binding domain"/>
    <property type="match status" value="1"/>
</dbReference>
<dbReference type="InterPro" id="IPR050281">
    <property type="entry name" value="Flavin_monoamine_oxidase"/>
</dbReference>
<dbReference type="Proteomes" id="UP000000658">
    <property type="component" value="Chromosome"/>
</dbReference>
<comment type="catalytic activity">
    <reaction evidence="6">
        <text>L-tryptophan + O2 = indole-3-acetamide + CO2 + H2O</text>
        <dbReference type="Rhea" id="RHEA:16165"/>
        <dbReference type="ChEBI" id="CHEBI:15377"/>
        <dbReference type="ChEBI" id="CHEBI:15379"/>
        <dbReference type="ChEBI" id="CHEBI:16031"/>
        <dbReference type="ChEBI" id="CHEBI:16526"/>
        <dbReference type="ChEBI" id="CHEBI:57912"/>
        <dbReference type="EC" id="1.13.12.3"/>
    </reaction>
</comment>